<comment type="caution">
    <text evidence="2">The sequence shown here is derived from an EMBL/GenBank/DDBJ whole genome shotgun (WGS) entry which is preliminary data.</text>
</comment>
<feature type="domain" description="Methyltransferase" evidence="1">
    <location>
        <begin position="36"/>
        <end position="153"/>
    </location>
</feature>
<proteinExistence type="predicted"/>
<keyword evidence="2" id="KW-0489">Methyltransferase</keyword>
<keyword evidence="2" id="KW-0808">Transferase</keyword>
<reference evidence="2" key="2">
    <citation type="journal article" date="2021" name="PeerJ">
        <title>Extensive microbial diversity within the chicken gut microbiome revealed by metagenomics and culture.</title>
        <authorList>
            <person name="Gilroy R."/>
            <person name="Ravi A."/>
            <person name="Getino M."/>
            <person name="Pursley I."/>
            <person name="Horton D.L."/>
            <person name="Alikhan N.F."/>
            <person name="Baker D."/>
            <person name="Gharbi K."/>
            <person name="Hall N."/>
            <person name="Watson M."/>
            <person name="Adriaenssens E.M."/>
            <person name="Foster-Nyarko E."/>
            <person name="Jarju S."/>
            <person name="Secka A."/>
            <person name="Antonio M."/>
            <person name="Oren A."/>
            <person name="Chaudhuri R.R."/>
            <person name="La Ragione R."/>
            <person name="Hildebrand F."/>
            <person name="Pallen M.J."/>
        </authorList>
    </citation>
    <scope>NUCLEOTIDE SEQUENCE</scope>
    <source>
        <strain evidence="2">ChiGjej1B1-2707</strain>
    </source>
</reference>
<dbReference type="SUPFAM" id="SSF53335">
    <property type="entry name" value="S-adenosyl-L-methionine-dependent methyltransferases"/>
    <property type="match status" value="1"/>
</dbReference>
<evidence type="ECO:0000259" key="1">
    <source>
        <dbReference type="Pfam" id="PF13847"/>
    </source>
</evidence>
<gene>
    <name evidence="2" type="ORF">IAA69_03440</name>
</gene>
<protein>
    <submittedName>
        <fullName evidence="2">Methyltransferase domain-containing protein</fullName>
    </submittedName>
</protein>
<dbReference type="Pfam" id="PF13847">
    <property type="entry name" value="Methyltransf_31"/>
    <property type="match status" value="1"/>
</dbReference>
<dbReference type="CDD" id="cd02440">
    <property type="entry name" value="AdoMet_MTases"/>
    <property type="match status" value="1"/>
</dbReference>
<dbReference type="InterPro" id="IPR029063">
    <property type="entry name" value="SAM-dependent_MTases_sf"/>
</dbReference>
<name>A0A9D1A0B6_9ACTN</name>
<dbReference type="GO" id="GO:0032259">
    <property type="term" value="P:methylation"/>
    <property type="evidence" value="ECO:0007669"/>
    <property type="project" value="UniProtKB-KW"/>
</dbReference>
<sequence>MVELDRMRMRAYYERMEREGGFVSFCRMWLPEDIAGARVLDVGCRRGKGVYQISEHVGANGFVLGVDWSEPFLERARAGEAAALARSGLSASNMAFRFGWPEDLRVAEVADGSFDIAIANSVMNVAFDRQSAYAEIARALVPGGLFYYAAVVADGSPDENALQRACEHGDVVAAALPEEQLLAELRAAGFASCDVVERMERLDGARAARPIVVAARTLRAQ</sequence>
<dbReference type="Gene3D" id="3.40.50.150">
    <property type="entry name" value="Vaccinia Virus protein VP39"/>
    <property type="match status" value="1"/>
</dbReference>
<dbReference type="AlphaFoldDB" id="A0A9D1A0B6"/>
<evidence type="ECO:0000313" key="3">
    <source>
        <dbReference type="Proteomes" id="UP000824261"/>
    </source>
</evidence>
<reference evidence="2" key="1">
    <citation type="submission" date="2020-10" db="EMBL/GenBank/DDBJ databases">
        <authorList>
            <person name="Gilroy R."/>
        </authorList>
    </citation>
    <scope>NUCLEOTIDE SEQUENCE</scope>
    <source>
        <strain evidence="2">ChiGjej1B1-2707</strain>
    </source>
</reference>
<dbReference type="GO" id="GO:0008168">
    <property type="term" value="F:methyltransferase activity"/>
    <property type="evidence" value="ECO:0007669"/>
    <property type="project" value="UniProtKB-KW"/>
</dbReference>
<organism evidence="2 3">
    <name type="scientific">Candidatus Aveggerthella stercoripullorum</name>
    <dbReference type="NCBI Taxonomy" id="2840688"/>
    <lineage>
        <taxon>Bacteria</taxon>
        <taxon>Bacillati</taxon>
        <taxon>Actinomycetota</taxon>
        <taxon>Coriobacteriia</taxon>
        <taxon>Eggerthellales</taxon>
        <taxon>Eggerthellaceae</taxon>
        <taxon>Eggerthellaceae incertae sedis</taxon>
        <taxon>Candidatus Aveggerthella</taxon>
    </lineage>
</organism>
<accession>A0A9D1A0B6</accession>
<dbReference type="InterPro" id="IPR025714">
    <property type="entry name" value="Methyltranfer_dom"/>
</dbReference>
<evidence type="ECO:0000313" key="2">
    <source>
        <dbReference type="EMBL" id="HIR01298.1"/>
    </source>
</evidence>
<dbReference type="Proteomes" id="UP000824261">
    <property type="component" value="Unassembled WGS sequence"/>
</dbReference>
<dbReference type="EMBL" id="DVGB01000043">
    <property type="protein sequence ID" value="HIR01298.1"/>
    <property type="molecule type" value="Genomic_DNA"/>
</dbReference>